<proteinExistence type="predicted"/>
<gene>
    <name evidence="2" type="ORF">HNP52_003856</name>
</gene>
<dbReference type="SUPFAM" id="SSF54427">
    <property type="entry name" value="NTF2-like"/>
    <property type="match status" value="1"/>
</dbReference>
<accession>A0A7W7K4A0</accession>
<dbReference type="GO" id="GO:0016853">
    <property type="term" value="F:isomerase activity"/>
    <property type="evidence" value="ECO:0007669"/>
    <property type="project" value="UniProtKB-KW"/>
</dbReference>
<dbReference type="InterPro" id="IPR027843">
    <property type="entry name" value="DUF4440"/>
</dbReference>
<dbReference type="AlphaFoldDB" id="A0A7W7K4A0"/>
<feature type="domain" description="DUF4440" evidence="1">
    <location>
        <begin position="23"/>
        <end position="131"/>
    </location>
</feature>
<evidence type="ECO:0000313" key="3">
    <source>
        <dbReference type="Proteomes" id="UP000575241"/>
    </source>
</evidence>
<dbReference type="Pfam" id="PF14534">
    <property type="entry name" value="DUF4440"/>
    <property type="match status" value="1"/>
</dbReference>
<evidence type="ECO:0000313" key="2">
    <source>
        <dbReference type="EMBL" id="MBB4840759.1"/>
    </source>
</evidence>
<reference evidence="2 3" key="1">
    <citation type="submission" date="2020-08" db="EMBL/GenBank/DDBJ databases">
        <title>Functional genomics of gut bacteria from endangered species of beetles.</title>
        <authorList>
            <person name="Carlos-Shanley C."/>
        </authorList>
    </citation>
    <scope>NUCLEOTIDE SEQUENCE [LARGE SCALE GENOMIC DNA]</scope>
    <source>
        <strain evidence="2 3">S00224</strain>
    </source>
</reference>
<dbReference type="EMBL" id="JACHLN010000004">
    <property type="protein sequence ID" value="MBB4840759.1"/>
    <property type="molecule type" value="Genomic_DNA"/>
</dbReference>
<dbReference type="Gene3D" id="3.10.450.50">
    <property type="match status" value="1"/>
</dbReference>
<comment type="caution">
    <text evidence="2">The sequence shown here is derived from an EMBL/GenBank/DDBJ whole genome shotgun (WGS) entry which is preliminary data.</text>
</comment>
<dbReference type="InterPro" id="IPR032710">
    <property type="entry name" value="NTF2-like_dom_sf"/>
</dbReference>
<sequence>MMPSLTLALLLATPAPQADAPLVELVSKFVEAERAYDQEKIADLVTQDYAEVSPLGDVDTHDEFLGFYAADKKRPVPVTRLSDPLVREYRDAASIIVRLSFDLPGAPAQPPRTVSMRASFLAVRAGGTWKIASAHYTPIRPPAPPAPPQPPTP</sequence>
<protein>
    <submittedName>
        <fullName evidence="2">Ketosteroid isomerase-like protein</fullName>
    </submittedName>
</protein>
<organism evidence="2 3">
    <name type="scientific">Sphingomonas kyeonggiensis</name>
    <dbReference type="NCBI Taxonomy" id="1268553"/>
    <lineage>
        <taxon>Bacteria</taxon>
        <taxon>Pseudomonadati</taxon>
        <taxon>Pseudomonadota</taxon>
        <taxon>Alphaproteobacteria</taxon>
        <taxon>Sphingomonadales</taxon>
        <taxon>Sphingomonadaceae</taxon>
        <taxon>Sphingomonas</taxon>
    </lineage>
</organism>
<evidence type="ECO:0000259" key="1">
    <source>
        <dbReference type="Pfam" id="PF14534"/>
    </source>
</evidence>
<name>A0A7W7K4A0_9SPHN</name>
<dbReference type="Proteomes" id="UP000575241">
    <property type="component" value="Unassembled WGS sequence"/>
</dbReference>
<keyword evidence="3" id="KW-1185">Reference proteome</keyword>
<keyword evidence="2" id="KW-0413">Isomerase</keyword>
<dbReference type="RefSeq" id="WP_184169375.1">
    <property type="nucleotide sequence ID" value="NZ_JACHLN010000004.1"/>
</dbReference>